<dbReference type="Gene3D" id="1.10.1450.10">
    <property type="entry name" value="Tetraspanin"/>
    <property type="match status" value="1"/>
</dbReference>
<protein>
    <recommendedName>
        <fullName evidence="8">Tetraspanin</fullName>
    </recommendedName>
</protein>
<evidence type="ECO:0008006" key="8">
    <source>
        <dbReference type="Google" id="ProtNLM"/>
    </source>
</evidence>
<evidence type="ECO:0000256" key="2">
    <source>
        <dbReference type="ARBA" id="ARBA00022692"/>
    </source>
</evidence>
<evidence type="ECO:0000313" key="7">
    <source>
        <dbReference type="WBParaSite" id="SMTH1_49030.1"/>
    </source>
</evidence>
<comment type="subcellular location">
    <subcellularLocation>
        <location evidence="1">Membrane</location>
        <topology evidence="1">Multi-pass membrane protein</topology>
    </subcellularLocation>
</comment>
<dbReference type="InterPro" id="IPR018499">
    <property type="entry name" value="Tetraspanin/Peripherin"/>
</dbReference>
<feature type="transmembrane region" description="Helical" evidence="5">
    <location>
        <begin position="242"/>
        <end position="268"/>
    </location>
</feature>
<dbReference type="WBParaSite" id="SMTH1_49030.1">
    <property type="protein sequence ID" value="SMTH1_49030.1"/>
    <property type="gene ID" value="SMTH1_49030"/>
</dbReference>
<feature type="transmembrane region" description="Helical" evidence="5">
    <location>
        <begin position="68"/>
        <end position="92"/>
    </location>
</feature>
<dbReference type="AlphaFoldDB" id="A0AA85BDI4"/>
<keyword evidence="2 5" id="KW-0812">Transmembrane</keyword>
<reference evidence="7" key="1">
    <citation type="submission" date="2023-11" db="UniProtKB">
        <authorList>
            <consortium name="WormBaseParasite"/>
        </authorList>
    </citation>
    <scope>IDENTIFICATION</scope>
</reference>
<evidence type="ECO:0000256" key="3">
    <source>
        <dbReference type="ARBA" id="ARBA00022989"/>
    </source>
</evidence>
<sequence length="338" mass="38564">MERTSKLMHNLRFRQKNFHSQMAKLKIISMILNSILIIIGIIIFSSVLLVISYPIWLKMFISLQKITISYAILIWIVFFCITSIILGIIGIFSIQRKATLILGIQIFALVFLAVLESGILYTILSQWLRHLEVGVTFAVQMFQPGLEDKTVMANIQEALHCCGRGSYDDYDVANEAIPKQHVPYSCCDLQTYTNEHCNNASKLTKNKLTSLTIQSPEMNNLFYVIPYYLAYPEGCVNRLKNLFLPIVIGCFCLLISVNIIATFINCFYVQKAADEEEYEQNWLDSQNFLKETKEAFCLKPKKQVEISCDASISNVDDLSVFQGQLSRRRTSSIPSDTD</sequence>
<feature type="transmembrane region" description="Helical" evidence="5">
    <location>
        <begin position="99"/>
        <end position="124"/>
    </location>
</feature>
<evidence type="ECO:0000256" key="1">
    <source>
        <dbReference type="ARBA" id="ARBA00004141"/>
    </source>
</evidence>
<keyword evidence="4 5" id="KW-0472">Membrane</keyword>
<organism evidence="6 7">
    <name type="scientific">Schistosoma mattheei</name>
    <dbReference type="NCBI Taxonomy" id="31246"/>
    <lineage>
        <taxon>Eukaryota</taxon>
        <taxon>Metazoa</taxon>
        <taxon>Spiralia</taxon>
        <taxon>Lophotrochozoa</taxon>
        <taxon>Platyhelminthes</taxon>
        <taxon>Trematoda</taxon>
        <taxon>Digenea</taxon>
        <taxon>Strigeidida</taxon>
        <taxon>Schistosomatoidea</taxon>
        <taxon>Schistosomatidae</taxon>
        <taxon>Schistosoma</taxon>
    </lineage>
</organism>
<evidence type="ECO:0000256" key="4">
    <source>
        <dbReference type="ARBA" id="ARBA00023136"/>
    </source>
</evidence>
<evidence type="ECO:0000256" key="5">
    <source>
        <dbReference type="SAM" id="Phobius"/>
    </source>
</evidence>
<evidence type="ECO:0000313" key="6">
    <source>
        <dbReference type="Proteomes" id="UP000050791"/>
    </source>
</evidence>
<dbReference type="InterPro" id="IPR008952">
    <property type="entry name" value="Tetraspanin_EC2_sf"/>
</dbReference>
<name>A0AA85BDI4_9TREM</name>
<dbReference type="Proteomes" id="UP000050791">
    <property type="component" value="Unassembled WGS sequence"/>
</dbReference>
<dbReference type="Pfam" id="PF00335">
    <property type="entry name" value="Tetraspanin"/>
    <property type="match status" value="1"/>
</dbReference>
<dbReference type="GO" id="GO:0016020">
    <property type="term" value="C:membrane"/>
    <property type="evidence" value="ECO:0007669"/>
    <property type="project" value="UniProtKB-SubCell"/>
</dbReference>
<dbReference type="CDD" id="cd03127">
    <property type="entry name" value="tetraspanin_LEL"/>
    <property type="match status" value="1"/>
</dbReference>
<feature type="transmembrane region" description="Helical" evidence="5">
    <location>
        <begin position="31"/>
        <end position="56"/>
    </location>
</feature>
<keyword evidence="3 5" id="KW-1133">Transmembrane helix</keyword>
<proteinExistence type="predicted"/>
<dbReference type="SUPFAM" id="SSF48652">
    <property type="entry name" value="Tetraspanin"/>
    <property type="match status" value="1"/>
</dbReference>
<accession>A0AA85BDI4</accession>